<comment type="caution">
    <text evidence="2">The sequence shown here is derived from an EMBL/GenBank/DDBJ whole genome shotgun (WGS) entry which is preliminary data.</text>
</comment>
<feature type="compositionally biased region" description="Basic and acidic residues" evidence="1">
    <location>
        <begin position="905"/>
        <end position="915"/>
    </location>
</feature>
<sequence length="1020" mass="112619">MKHLCSHIEHATPFSPHRSSSTLFPHRACSTFVPKSSLQHSVHTSTMQNIVLTSSMQNIVPTSSMQRIVPTSSMQHTVSTSIMQHNDATSSMQYIVPISSMQYIVPTSSMQYIVLTSSISASEKLQVTTNGLGPRSYSGQTTRLPPKGFLVWESCRTTSLVGGFSRGSPVYPPLHSGAAPYSPRFTLIGSHDLDVKSHQNTATASGNNTAAGSPSDEAFCDATEMAIFSRPQATELKRCKQVVRDGGARGHTMLPNEIPLASGCGVGACIPPCFPPPLATHTTPRKYAVDQSIITATGRPSKEEGGCQGPTVEGMFDARDRHVPIYVLDHSIRRHPWPRTCVMAGTLRNDQQIHKREACKCPQITVPTEKTGKPLGTLIPRCVQTASGERPTWASPSSPYETVPDTNPYSSQSPSWALKTSMLRAVQISSLTHIIHGVICQRFYSKSVKKPRTDYDLRRERSLTETNRVTSRVAGSYKDLVYAALAGSLLFFRRSRVLFSAVMLSSYTALKLLSLYYNRNSCRACDTRQDLPNGSLEETSTCTSAAVEMYASVERTHSMKKREEMGDKRWVGSGHRRMAGSDGVATSCLARGQKPRSHYPHTTCQWQTSAAALHSYLISRAPVSHSPPQQPALTACTKEFFLEGGAAVAKRLACSPPTKANRVQSPAVGISLVSGFSRGSPISLAISFRRCSVLTLITRIGSQDLAVKSWPNLITLYSRDLDEIFRLAATSASYRIGVRELYWLEVVAHIAVRGRACVVPTEHHSEHRSRIRDRTISHISFNRLLNSGSYTVISLQPTSLELLSALEAEKRGSDKGDTATCLKCSITAKRKTCIRYSRNEYIFQTALCNAVRAQDTGGGREPQTAQFPPRYTKWRTLYPWFVLAGPTIVTIRYIVNTFTRLGSVKDKEHSGRPSVREGTAQRIQEAIERSPRTPTLRISRKLDAPPNTPGVHNCVHYAHVGNFWSVLHTAKLNDHWSHLESRDHGAWGDEIPRRHLAKTERPNQCVRIGRGVWTAASSER</sequence>
<name>A0ABQ9I0E0_9NEOP</name>
<feature type="region of interest" description="Disordered" evidence="1">
    <location>
        <begin position="388"/>
        <end position="407"/>
    </location>
</feature>
<reference evidence="2 3" key="1">
    <citation type="submission" date="2023-02" db="EMBL/GenBank/DDBJ databases">
        <title>LHISI_Scaffold_Assembly.</title>
        <authorList>
            <person name="Stuart O.P."/>
            <person name="Cleave R."/>
            <person name="Magrath M.J.L."/>
            <person name="Mikheyev A.S."/>
        </authorList>
    </citation>
    <scope>NUCLEOTIDE SEQUENCE [LARGE SCALE GENOMIC DNA]</scope>
    <source>
        <strain evidence="2">Daus_M_001</strain>
        <tissue evidence="2">Leg muscle</tissue>
    </source>
</reference>
<feature type="region of interest" description="Disordered" evidence="1">
    <location>
        <begin position="905"/>
        <end position="945"/>
    </location>
</feature>
<evidence type="ECO:0000313" key="2">
    <source>
        <dbReference type="EMBL" id="KAJ8889779.1"/>
    </source>
</evidence>
<proteinExistence type="predicted"/>
<feature type="compositionally biased region" description="Polar residues" evidence="1">
    <location>
        <begin position="394"/>
        <end position="407"/>
    </location>
</feature>
<protein>
    <submittedName>
        <fullName evidence="2">Uncharacterized protein</fullName>
    </submittedName>
</protein>
<gene>
    <name evidence="2" type="ORF">PR048_009282</name>
</gene>
<evidence type="ECO:0000256" key="1">
    <source>
        <dbReference type="SAM" id="MobiDB-lite"/>
    </source>
</evidence>
<evidence type="ECO:0000313" key="3">
    <source>
        <dbReference type="Proteomes" id="UP001159363"/>
    </source>
</evidence>
<dbReference type="Proteomes" id="UP001159363">
    <property type="component" value="Chromosome 3"/>
</dbReference>
<keyword evidence="3" id="KW-1185">Reference proteome</keyword>
<dbReference type="EMBL" id="JARBHB010000003">
    <property type="protein sequence ID" value="KAJ8889779.1"/>
    <property type="molecule type" value="Genomic_DNA"/>
</dbReference>
<accession>A0ABQ9I0E0</accession>
<organism evidence="2 3">
    <name type="scientific">Dryococelus australis</name>
    <dbReference type="NCBI Taxonomy" id="614101"/>
    <lineage>
        <taxon>Eukaryota</taxon>
        <taxon>Metazoa</taxon>
        <taxon>Ecdysozoa</taxon>
        <taxon>Arthropoda</taxon>
        <taxon>Hexapoda</taxon>
        <taxon>Insecta</taxon>
        <taxon>Pterygota</taxon>
        <taxon>Neoptera</taxon>
        <taxon>Polyneoptera</taxon>
        <taxon>Phasmatodea</taxon>
        <taxon>Verophasmatodea</taxon>
        <taxon>Anareolatae</taxon>
        <taxon>Phasmatidae</taxon>
        <taxon>Eurycanthinae</taxon>
        <taxon>Dryococelus</taxon>
    </lineage>
</organism>